<feature type="transmembrane region" description="Helical" evidence="5">
    <location>
        <begin position="12"/>
        <end position="42"/>
    </location>
</feature>
<evidence type="ECO:0000313" key="6">
    <source>
        <dbReference type="EMBL" id="CAJ0779256.1"/>
    </source>
</evidence>
<dbReference type="PANTHER" id="PTHR43701:SF2">
    <property type="entry name" value="MEMBRANE TRANSPORTER PROTEIN YJNA-RELATED"/>
    <property type="match status" value="1"/>
</dbReference>
<evidence type="ECO:0000313" key="9">
    <source>
        <dbReference type="Proteomes" id="UP001189773"/>
    </source>
</evidence>
<organism evidence="7 8">
    <name type="scientific">Ralstonia thomasii</name>
    <dbReference type="NCBI Taxonomy" id="3058596"/>
    <lineage>
        <taxon>Bacteria</taxon>
        <taxon>Pseudomonadati</taxon>
        <taxon>Pseudomonadota</taxon>
        <taxon>Betaproteobacteria</taxon>
        <taxon>Burkholderiales</taxon>
        <taxon>Burkholderiaceae</taxon>
        <taxon>Ralstonia</taxon>
    </lineage>
</organism>
<sequence length="260" mass="26681">MTSHAVFTGLINLLLGMGLGVAGGLLGIGGGLIAIPLLGYLYGMDQHLAQGTALVMIAPNVLIGFWRYHQRHPVHVRSVALICVFSMGATYVAARFAAGLDANLLHTAFAVFLIVLAVYFASQLKEKPNAAGAAHAVPHTMPAAALPLMGIASGAMSGIFTVGGGLVVVSALVTFFGMPQTRAQGMALALVVPGSLIALAAYAHAGHVDWGTGIPLAAGGVVSVSWGVALAYRFSARRLRLAFCAVLLGTALMMLLVKPA</sequence>
<evidence type="ECO:0000256" key="2">
    <source>
        <dbReference type="ARBA" id="ARBA00022692"/>
    </source>
</evidence>
<keyword evidence="3 5" id="KW-1133">Transmembrane helix</keyword>
<feature type="transmembrane region" description="Helical" evidence="5">
    <location>
        <begin position="104"/>
        <end position="121"/>
    </location>
</feature>
<evidence type="ECO:0000256" key="1">
    <source>
        <dbReference type="ARBA" id="ARBA00004141"/>
    </source>
</evidence>
<comment type="similarity">
    <text evidence="5">Belongs to the 4-toluene sulfonate uptake permease (TSUP) (TC 2.A.102) family.</text>
</comment>
<dbReference type="InterPro" id="IPR051598">
    <property type="entry name" value="TSUP/Inactive_protease-like"/>
</dbReference>
<evidence type="ECO:0000256" key="5">
    <source>
        <dbReference type="RuleBase" id="RU363041"/>
    </source>
</evidence>
<dbReference type="AlphaFoldDB" id="A0AAD2BM47"/>
<dbReference type="Proteomes" id="UP001189756">
    <property type="component" value="Unassembled WGS sequence"/>
</dbReference>
<dbReference type="Proteomes" id="UP001189773">
    <property type="component" value="Unassembled WGS sequence"/>
</dbReference>
<feature type="transmembrane region" description="Helical" evidence="5">
    <location>
        <begin position="185"/>
        <end position="204"/>
    </location>
</feature>
<comment type="caution">
    <text evidence="7">The sequence shown here is derived from an EMBL/GenBank/DDBJ whole genome shotgun (WGS) entry which is preliminary data.</text>
</comment>
<keyword evidence="2 5" id="KW-0812">Transmembrane</keyword>
<feature type="transmembrane region" description="Helical" evidence="5">
    <location>
        <begin position="158"/>
        <end position="178"/>
    </location>
</feature>
<protein>
    <recommendedName>
        <fullName evidence="5">Probable membrane transporter protein</fullName>
    </recommendedName>
</protein>
<dbReference type="InterPro" id="IPR002781">
    <property type="entry name" value="TM_pro_TauE-like"/>
</dbReference>
<accession>A0AAD2BM47</accession>
<gene>
    <name evidence="6" type="ORF">LMG18095_00529</name>
    <name evidence="7" type="ORF">R77560_00654</name>
</gene>
<dbReference type="EMBL" id="CATZAZ010000001">
    <property type="protein sequence ID" value="CAJ0780379.1"/>
    <property type="molecule type" value="Genomic_DNA"/>
</dbReference>
<comment type="subcellular location">
    <subcellularLocation>
        <location evidence="5">Cell membrane</location>
        <topology evidence="5">Multi-pass membrane protein</topology>
    </subcellularLocation>
    <subcellularLocation>
        <location evidence="1">Membrane</location>
        <topology evidence="1">Multi-pass membrane protein</topology>
    </subcellularLocation>
</comment>
<dbReference type="GO" id="GO:0005886">
    <property type="term" value="C:plasma membrane"/>
    <property type="evidence" value="ECO:0007669"/>
    <property type="project" value="UniProtKB-SubCell"/>
</dbReference>
<evidence type="ECO:0000256" key="3">
    <source>
        <dbReference type="ARBA" id="ARBA00022989"/>
    </source>
</evidence>
<evidence type="ECO:0000256" key="4">
    <source>
        <dbReference type="ARBA" id="ARBA00023136"/>
    </source>
</evidence>
<dbReference type="RefSeq" id="WP_012430046.1">
    <property type="nucleotide sequence ID" value="NZ_CATWDO010000001.1"/>
</dbReference>
<dbReference type="PANTHER" id="PTHR43701">
    <property type="entry name" value="MEMBRANE TRANSPORTER PROTEIN MJ0441-RELATED"/>
    <property type="match status" value="1"/>
</dbReference>
<feature type="transmembrane region" description="Helical" evidence="5">
    <location>
        <begin position="48"/>
        <end position="66"/>
    </location>
</feature>
<evidence type="ECO:0000313" key="7">
    <source>
        <dbReference type="EMBL" id="CAJ0780379.1"/>
    </source>
</evidence>
<dbReference type="EMBL" id="CATZAR010000001">
    <property type="protein sequence ID" value="CAJ0779256.1"/>
    <property type="molecule type" value="Genomic_DNA"/>
</dbReference>
<feature type="transmembrane region" description="Helical" evidence="5">
    <location>
        <begin position="210"/>
        <end position="232"/>
    </location>
</feature>
<evidence type="ECO:0000313" key="8">
    <source>
        <dbReference type="Proteomes" id="UP001189756"/>
    </source>
</evidence>
<dbReference type="Pfam" id="PF01925">
    <property type="entry name" value="TauE"/>
    <property type="match status" value="1"/>
</dbReference>
<keyword evidence="9" id="KW-1185">Reference proteome</keyword>
<name>A0AAD2BM47_9RALS</name>
<feature type="transmembrane region" description="Helical" evidence="5">
    <location>
        <begin position="133"/>
        <end position="152"/>
    </location>
</feature>
<keyword evidence="4 5" id="KW-0472">Membrane</keyword>
<keyword evidence="5" id="KW-1003">Cell membrane</keyword>
<proteinExistence type="inferred from homology"/>
<reference evidence="7 9" key="1">
    <citation type="submission" date="2023-07" db="EMBL/GenBank/DDBJ databases">
        <authorList>
            <person name="Peeters C."/>
        </authorList>
    </citation>
    <scope>NUCLEOTIDE SEQUENCE</scope>
    <source>
        <strain evidence="6 9">LMG 18095</strain>
        <strain evidence="7">R-77560</strain>
    </source>
</reference>
<feature type="transmembrane region" description="Helical" evidence="5">
    <location>
        <begin position="239"/>
        <end position="257"/>
    </location>
</feature>
<feature type="transmembrane region" description="Helical" evidence="5">
    <location>
        <begin position="78"/>
        <end position="98"/>
    </location>
</feature>